<evidence type="ECO:0000256" key="2">
    <source>
        <dbReference type="ARBA" id="ARBA00022723"/>
    </source>
</evidence>
<name>A0A8D5U6X7_9CREN</name>
<keyword evidence="6" id="KW-1185">Reference proteome</keyword>
<organism evidence="5 6">
    <name type="scientific">Stygiolobus caldivivus</name>
    <dbReference type="NCBI Taxonomy" id="2824673"/>
    <lineage>
        <taxon>Archaea</taxon>
        <taxon>Thermoproteota</taxon>
        <taxon>Thermoprotei</taxon>
        <taxon>Sulfolobales</taxon>
        <taxon>Sulfolobaceae</taxon>
        <taxon>Stygiolobus</taxon>
    </lineage>
</organism>
<dbReference type="KEGG" id="csty:KN1_12360"/>
<feature type="domain" description="HpcH/HpaI aldolase/citrate lyase" evidence="4">
    <location>
        <begin position="11"/>
        <end position="215"/>
    </location>
</feature>
<comment type="cofactor">
    <cofactor evidence="1">
        <name>Mg(2+)</name>
        <dbReference type="ChEBI" id="CHEBI:18420"/>
    </cofactor>
</comment>
<keyword evidence="3" id="KW-0460">Magnesium</keyword>
<dbReference type="GO" id="GO:0000287">
    <property type="term" value="F:magnesium ion binding"/>
    <property type="evidence" value="ECO:0007669"/>
    <property type="project" value="TreeGrafter"/>
</dbReference>
<dbReference type="InterPro" id="IPR015813">
    <property type="entry name" value="Pyrv/PenolPyrv_kinase-like_dom"/>
</dbReference>
<dbReference type="GO" id="GO:0016829">
    <property type="term" value="F:lyase activity"/>
    <property type="evidence" value="ECO:0007669"/>
    <property type="project" value="UniProtKB-KW"/>
</dbReference>
<keyword evidence="2" id="KW-0479">Metal-binding</keyword>
<evidence type="ECO:0000259" key="4">
    <source>
        <dbReference type="Pfam" id="PF03328"/>
    </source>
</evidence>
<evidence type="ECO:0000313" key="5">
    <source>
        <dbReference type="EMBL" id="BCU69939.1"/>
    </source>
</evidence>
<dbReference type="PANTHER" id="PTHR32308">
    <property type="entry name" value="LYASE BETA SUBUNIT, PUTATIVE (AFU_ORTHOLOGUE AFUA_4G13030)-RELATED"/>
    <property type="match status" value="1"/>
</dbReference>
<proteinExistence type="predicted"/>
<dbReference type="PIRSF" id="PIRSF015582">
    <property type="entry name" value="Cit_lyase_B"/>
    <property type="match status" value="1"/>
</dbReference>
<dbReference type="SUPFAM" id="SSF51621">
    <property type="entry name" value="Phosphoenolpyruvate/pyruvate domain"/>
    <property type="match status" value="1"/>
</dbReference>
<evidence type="ECO:0000256" key="1">
    <source>
        <dbReference type="ARBA" id="ARBA00001946"/>
    </source>
</evidence>
<gene>
    <name evidence="5" type="ORF">KN1_12360</name>
</gene>
<dbReference type="EMBL" id="AP024597">
    <property type="protein sequence ID" value="BCU69939.1"/>
    <property type="molecule type" value="Genomic_DNA"/>
</dbReference>
<dbReference type="InterPro" id="IPR040442">
    <property type="entry name" value="Pyrv_kinase-like_dom_sf"/>
</dbReference>
<dbReference type="AlphaFoldDB" id="A0A8D5U6X7"/>
<accession>A0A8D5U6X7</accession>
<evidence type="ECO:0000256" key="3">
    <source>
        <dbReference type="ARBA" id="ARBA00022842"/>
    </source>
</evidence>
<keyword evidence="5" id="KW-0456">Lyase</keyword>
<dbReference type="PANTHER" id="PTHR32308:SF0">
    <property type="entry name" value="HPCH_HPAI ALDOLASE_CITRATE LYASE DOMAIN-CONTAINING PROTEIN"/>
    <property type="match status" value="1"/>
</dbReference>
<protein>
    <submittedName>
        <fullName evidence="5">CoA ester lyase</fullName>
    </submittedName>
</protein>
<dbReference type="GO" id="GO:0006107">
    <property type="term" value="P:oxaloacetate metabolic process"/>
    <property type="evidence" value="ECO:0007669"/>
    <property type="project" value="TreeGrafter"/>
</dbReference>
<sequence>MCDVIRVMIRRTQLYVPSVSEKMVKKSVELNADSIIFDLEDAVPPEEKDTARKTLLKFLKELDWGDRELCVRINPLQSPDSFADLAALFNEEKVDCLVVPKAENDLSFLHKATGKGVLPLIETAKGLTKIEEIVRSEGVIGISYGIADLALSLGGDYKWYEGNQYIKTLIVSVARAYDVDPIDKVFFDLKDTDGFRRECEEAKKLGYVGKQVIHPSQVMIANEVFSPSREELEWASRVVEAYEKARKEGKGAIRLDDKLIDYVHYKLAKRVIEFRGQ</sequence>
<reference evidence="5 6" key="1">
    <citation type="submission" date="2021-04" db="EMBL/GenBank/DDBJ databases">
        <title>Complete genome sequence of Stygiolobus sp. KN-1.</title>
        <authorList>
            <person name="Nakamura K."/>
            <person name="Sakai H."/>
            <person name="Kurosawa N."/>
        </authorList>
    </citation>
    <scope>NUCLEOTIDE SEQUENCE [LARGE SCALE GENOMIC DNA]</scope>
    <source>
        <strain evidence="5 6">KN-1</strain>
    </source>
</reference>
<dbReference type="InterPro" id="IPR011206">
    <property type="entry name" value="Citrate_lyase_beta/mcl1/mcl2"/>
</dbReference>
<dbReference type="Proteomes" id="UP000825123">
    <property type="component" value="Chromosome"/>
</dbReference>
<dbReference type="Pfam" id="PF03328">
    <property type="entry name" value="HpcH_HpaI"/>
    <property type="match status" value="1"/>
</dbReference>
<evidence type="ECO:0000313" key="6">
    <source>
        <dbReference type="Proteomes" id="UP000825123"/>
    </source>
</evidence>
<dbReference type="InterPro" id="IPR005000">
    <property type="entry name" value="Aldolase/citrate-lyase_domain"/>
</dbReference>
<dbReference type="Gene3D" id="3.20.20.60">
    <property type="entry name" value="Phosphoenolpyruvate-binding domains"/>
    <property type="match status" value="1"/>
</dbReference>